<dbReference type="Proteomes" id="UP001209885">
    <property type="component" value="Unassembled WGS sequence"/>
</dbReference>
<dbReference type="Pfam" id="PF03600">
    <property type="entry name" value="CitMHS"/>
    <property type="match status" value="1"/>
</dbReference>
<dbReference type="InterPro" id="IPR036721">
    <property type="entry name" value="RCK_C_sf"/>
</dbReference>
<sequence>MIPLPYQPYIVFLAIVFMFIAIYKNWLRPVVSFAYTIIFFVITGIISGPTVIKGLSNDKIASIILLILITTGIRKNFNIELIFKGMFRDGISYRTFISRMMFQVAFLSSFINNTPVVALMTPYVIKWGKRHKIAPSKLLIPMSFATIMGGMITIIGTSTTLLLIGFLQKNNEPLIKSTDLLIIGTIITVIGILFLTFFASKLLPNYKDLIDSFKEKQREYLIETKVKKNSEYLGKSIKNAGLRNMKGVFLVEIIRENQKISPVEPEEVILSGDVLIFAGNTDHIIELAKSNNGLKLPQEDLYSVEDEIEVTECVVSNYSSMVGKTVKEASFRNRYDAAVVAIHRQGQKLSGKIGDIPLQAGDVLLLFSGKDFKERVELYRDLFIISSTREVVQSDKKKYYVLGIIGVLIAGLLIYGQTSLFTSLLVIFSILVGTNMLTLQDVKRELDLNMVAILVMSIALGEAVFNSGAGNIIANFMIENLIDYGNLAILAGLMIACVILTNVVFNAAAVSIAFPIAFEVSQQLGVSGMPFYLGIAFSASCAFLTPISYQTHLIIFGPGGYQFKDFFKVGLPVTVIYLTTAFILISLLYPQIV</sequence>
<organism evidence="9 10">
    <name type="scientific">Mangrovivirga halotolerans</name>
    <dbReference type="NCBI Taxonomy" id="2993936"/>
    <lineage>
        <taxon>Bacteria</taxon>
        <taxon>Pseudomonadati</taxon>
        <taxon>Bacteroidota</taxon>
        <taxon>Cytophagia</taxon>
        <taxon>Cytophagales</taxon>
        <taxon>Mangrovivirgaceae</taxon>
        <taxon>Mangrovivirga</taxon>
    </lineage>
</organism>
<keyword evidence="2" id="KW-0813">Transport</keyword>
<evidence type="ECO:0000313" key="10">
    <source>
        <dbReference type="Proteomes" id="UP001209885"/>
    </source>
</evidence>
<evidence type="ECO:0000256" key="6">
    <source>
        <dbReference type="ARBA" id="ARBA00023136"/>
    </source>
</evidence>
<dbReference type="EMBL" id="JAPFQN010000004">
    <property type="protein sequence ID" value="MCX2743712.1"/>
    <property type="molecule type" value="Genomic_DNA"/>
</dbReference>
<evidence type="ECO:0000256" key="2">
    <source>
        <dbReference type="ARBA" id="ARBA00022448"/>
    </source>
</evidence>
<feature type="transmembrane region" description="Helical" evidence="7">
    <location>
        <begin position="569"/>
        <end position="589"/>
    </location>
</feature>
<keyword evidence="5 7" id="KW-1133">Transmembrane helix</keyword>
<protein>
    <submittedName>
        <fullName evidence="9">SLC13 family permease</fullName>
    </submittedName>
</protein>
<dbReference type="RefSeq" id="WP_266056115.1">
    <property type="nucleotide sequence ID" value="NZ_JAPFQN010000004.1"/>
</dbReference>
<feature type="transmembrane region" description="Helical" evidence="7">
    <location>
        <begin position="180"/>
        <end position="199"/>
    </location>
</feature>
<evidence type="ECO:0000256" key="3">
    <source>
        <dbReference type="ARBA" id="ARBA00022692"/>
    </source>
</evidence>
<feature type="transmembrane region" description="Helical" evidence="7">
    <location>
        <begin position="399"/>
        <end position="415"/>
    </location>
</feature>
<keyword evidence="10" id="KW-1185">Reference proteome</keyword>
<reference evidence="9 10" key="1">
    <citation type="submission" date="2022-11" db="EMBL/GenBank/DDBJ databases">
        <title>The characterization of three novel Bacteroidetes species and genomic analysis of their roles in tidal elemental geochemical cycles.</title>
        <authorList>
            <person name="Ma K."/>
        </authorList>
    </citation>
    <scope>NUCLEOTIDE SEQUENCE [LARGE SCALE GENOMIC DNA]</scope>
    <source>
        <strain evidence="9 10">M17</strain>
    </source>
</reference>
<comment type="subcellular location">
    <subcellularLocation>
        <location evidence="1">Membrane</location>
        <topology evidence="1">Multi-pass membrane protein</topology>
    </subcellularLocation>
</comment>
<feature type="domain" description="RCK C-terminal" evidence="8">
    <location>
        <begin position="208"/>
        <end position="293"/>
    </location>
</feature>
<feature type="transmembrane region" description="Helical" evidence="7">
    <location>
        <begin position="529"/>
        <end position="549"/>
    </location>
</feature>
<keyword evidence="6 7" id="KW-0472">Membrane</keyword>
<dbReference type="InterPro" id="IPR006037">
    <property type="entry name" value="RCK_C"/>
</dbReference>
<dbReference type="Pfam" id="PF02080">
    <property type="entry name" value="TrkA_C"/>
    <property type="match status" value="2"/>
</dbReference>
<dbReference type="InterPro" id="IPR051679">
    <property type="entry name" value="DASS-Related_Transporters"/>
</dbReference>
<feature type="transmembrane region" description="Helical" evidence="7">
    <location>
        <begin position="451"/>
        <end position="478"/>
    </location>
</feature>
<feature type="transmembrane region" description="Helical" evidence="7">
    <location>
        <begin position="6"/>
        <end position="23"/>
    </location>
</feature>
<dbReference type="PANTHER" id="PTHR43652">
    <property type="entry name" value="BASIC AMINO ACID ANTIPORTER YFCC-RELATED"/>
    <property type="match status" value="1"/>
</dbReference>
<dbReference type="Gene3D" id="3.30.70.1450">
    <property type="entry name" value="Regulator of K+ conductance, C-terminal domain"/>
    <property type="match status" value="2"/>
</dbReference>
<dbReference type="InterPro" id="IPR004680">
    <property type="entry name" value="Cit_transptr-like_dom"/>
</dbReference>
<dbReference type="PROSITE" id="PS51202">
    <property type="entry name" value="RCK_C"/>
    <property type="match status" value="2"/>
</dbReference>
<feature type="domain" description="RCK C-terminal" evidence="8">
    <location>
        <begin position="296"/>
        <end position="382"/>
    </location>
</feature>
<evidence type="ECO:0000256" key="5">
    <source>
        <dbReference type="ARBA" id="ARBA00022989"/>
    </source>
</evidence>
<evidence type="ECO:0000256" key="7">
    <source>
        <dbReference type="SAM" id="Phobius"/>
    </source>
</evidence>
<dbReference type="SUPFAM" id="SSF116726">
    <property type="entry name" value="TrkA C-terminal domain-like"/>
    <property type="match status" value="2"/>
</dbReference>
<feature type="transmembrane region" description="Helical" evidence="7">
    <location>
        <begin position="30"/>
        <end position="48"/>
    </location>
</feature>
<evidence type="ECO:0000256" key="4">
    <source>
        <dbReference type="ARBA" id="ARBA00022737"/>
    </source>
</evidence>
<keyword evidence="3 7" id="KW-0812">Transmembrane</keyword>
<accession>A0ABT3RQ50</accession>
<evidence type="ECO:0000256" key="1">
    <source>
        <dbReference type="ARBA" id="ARBA00004141"/>
    </source>
</evidence>
<gene>
    <name evidence="9" type="ORF">OO013_07545</name>
</gene>
<feature type="transmembrane region" description="Helical" evidence="7">
    <location>
        <begin position="421"/>
        <end position="439"/>
    </location>
</feature>
<keyword evidence="4" id="KW-0677">Repeat</keyword>
<feature type="transmembrane region" description="Helical" evidence="7">
    <location>
        <begin position="484"/>
        <end position="517"/>
    </location>
</feature>
<name>A0ABT3RQ50_9BACT</name>
<proteinExistence type="predicted"/>
<feature type="transmembrane region" description="Helical" evidence="7">
    <location>
        <begin position="138"/>
        <end position="168"/>
    </location>
</feature>
<dbReference type="PANTHER" id="PTHR43652:SF2">
    <property type="entry name" value="BASIC AMINO ACID ANTIPORTER YFCC-RELATED"/>
    <property type="match status" value="1"/>
</dbReference>
<evidence type="ECO:0000313" key="9">
    <source>
        <dbReference type="EMBL" id="MCX2743712.1"/>
    </source>
</evidence>
<comment type="caution">
    <text evidence="9">The sequence shown here is derived from an EMBL/GenBank/DDBJ whole genome shotgun (WGS) entry which is preliminary data.</text>
</comment>
<evidence type="ECO:0000259" key="8">
    <source>
        <dbReference type="PROSITE" id="PS51202"/>
    </source>
</evidence>